<comment type="caution">
    <text evidence="1">The sequence shown here is derived from an EMBL/GenBank/DDBJ whole genome shotgun (WGS) entry which is preliminary data.</text>
</comment>
<evidence type="ECO:0000313" key="1">
    <source>
        <dbReference type="EMBL" id="TGY78601.1"/>
    </source>
</evidence>
<sequence>MEYLVPFILATLGIIFNKKMPPAKQKTLMVIILVYIIILLGMRYRVGFDTIGYMKTYTKARSLDKFWTVKIFLERHEPGYLFICAICKSFTKEFWPVQVIMATITNGCIFIFLYRYCRNVFVGIMFYLILQWLYFSVEVMRESAAISIFLLNYRNFENKKWLKFYLISFLSISLHYSAIIIWFLPLVKIIKPNLSLIIICILFLTITPLIEKLGDIISIPSVTRRIEQYTSTNYNLNWRIAHLIRYALPAIAVFAAFRISKLKTDFQQMILLHILLSIGTFSIPIIFSRISNYTTMFVTVAIANFICLRQVKEWIRVGLICFTLATQSFYYYQMYHGWLPYVSIFNPKQITERERIWRSLFSGK</sequence>
<protein>
    <submittedName>
        <fullName evidence="1">EpsG family protein</fullName>
    </submittedName>
</protein>
<gene>
    <name evidence="1" type="ORF">E5331_09795</name>
</gene>
<organism evidence="1 2">
    <name type="scientific">Lepagella muris</name>
    <dbReference type="NCBI Taxonomy" id="3032870"/>
    <lineage>
        <taxon>Bacteria</taxon>
        <taxon>Pseudomonadati</taxon>
        <taxon>Bacteroidota</taxon>
        <taxon>Bacteroidia</taxon>
        <taxon>Bacteroidales</taxon>
        <taxon>Muribaculaceae</taxon>
        <taxon>Lepagella</taxon>
    </lineage>
</organism>
<accession>A0AC61RGT8</accession>
<name>A0AC61RGT8_9BACT</name>
<dbReference type="EMBL" id="SRYB01000012">
    <property type="protein sequence ID" value="TGY78601.1"/>
    <property type="molecule type" value="Genomic_DNA"/>
</dbReference>
<proteinExistence type="predicted"/>
<dbReference type="Proteomes" id="UP000306319">
    <property type="component" value="Unassembled WGS sequence"/>
</dbReference>
<keyword evidence="2" id="KW-1185">Reference proteome</keyword>
<reference evidence="1" key="1">
    <citation type="submission" date="2019-04" db="EMBL/GenBank/DDBJ databases">
        <title>Microbes associate with the intestines of laboratory mice.</title>
        <authorList>
            <person name="Navarre W."/>
            <person name="Wong E."/>
            <person name="Huang K."/>
            <person name="Tropini C."/>
            <person name="Ng K."/>
            <person name="Yu B."/>
        </authorList>
    </citation>
    <scope>NUCLEOTIDE SEQUENCE</scope>
    <source>
        <strain evidence="1">NM04_E33</strain>
    </source>
</reference>
<evidence type="ECO:0000313" key="2">
    <source>
        <dbReference type="Proteomes" id="UP000306319"/>
    </source>
</evidence>